<evidence type="ECO:0000313" key="2">
    <source>
        <dbReference type="Proteomes" id="UP000064967"/>
    </source>
</evidence>
<gene>
    <name evidence="1" type="ORF">AKJ09_02438</name>
</gene>
<dbReference type="AlphaFoldDB" id="A0A0K1PRN7"/>
<reference evidence="1 2" key="1">
    <citation type="submission" date="2015-08" db="EMBL/GenBank/DDBJ databases">
        <authorList>
            <person name="Babu N.S."/>
            <person name="Beckwith C.J."/>
            <person name="Beseler K.G."/>
            <person name="Brison A."/>
            <person name="Carone J.V."/>
            <person name="Caskin T.P."/>
            <person name="Diamond M."/>
            <person name="Durham M.E."/>
            <person name="Foxe J.M."/>
            <person name="Go M."/>
            <person name="Henderson B.A."/>
            <person name="Jones I.B."/>
            <person name="McGettigan J.A."/>
            <person name="Micheletti S.J."/>
            <person name="Nasrallah M.E."/>
            <person name="Ortiz D."/>
            <person name="Piller C.R."/>
            <person name="Privatt S.R."/>
            <person name="Schneider S.L."/>
            <person name="Sharp S."/>
            <person name="Smith T.C."/>
            <person name="Stanton J.D."/>
            <person name="Ullery H.E."/>
            <person name="Wilson R.J."/>
            <person name="Serrano M.G."/>
            <person name="Buck G."/>
            <person name="Lee V."/>
            <person name="Wang Y."/>
            <person name="Carvalho R."/>
            <person name="Voegtly L."/>
            <person name="Shi R."/>
            <person name="Duckworth R."/>
            <person name="Johnson A."/>
            <person name="Loviza R."/>
            <person name="Walstead R."/>
            <person name="Shah Z."/>
            <person name="Kiflezghi M."/>
            <person name="Wade K."/>
            <person name="Ball S.L."/>
            <person name="Bradley K.W."/>
            <person name="Asai D.J."/>
            <person name="Bowman C.A."/>
            <person name="Russell D.A."/>
            <person name="Pope W.H."/>
            <person name="Jacobs-Sera D."/>
            <person name="Hendrix R.W."/>
            <person name="Hatfull G.F."/>
        </authorList>
    </citation>
    <scope>NUCLEOTIDE SEQUENCE [LARGE SCALE GENOMIC DNA]</scope>
    <source>
        <strain evidence="1 2">DSM 27648</strain>
    </source>
</reference>
<dbReference type="Proteomes" id="UP000064967">
    <property type="component" value="Chromosome"/>
</dbReference>
<name>A0A0K1PRN7_9BACT</name>
<organism evidence="1 2">
    <name type="scientific">Labilithrix luteola</name>
    <dbReference type="NCBI Taxonomy" id="1391654"/>
    <lineage>
        <taxon>Bacteria</taxon>
        <taxon>Pseudomonadati</taxon>
        <taxon>Myxococcota</taxon>
        <taxon>Polyangia</taxon>
        <taxon>Polyangiales</taxon>
        <taxon>Labilitrichaceae</taxon>
        <taxon>Labilithrix</taxon>
    </lineage>
</organism>
<proteinExistence type="predicted"/>
<evidence type="ECO:0000313" key="1">
    <source>
        <dbReference type="EMBL" id="AKU95774.1"/>
    </source>
</evidence>
<keyword evidence="2" id="KW-1185">Reference proteome</keyword>
<sequence>MDETLEESTCSEAARADAVAFRSTEGLTNLAKGEAMKWQETG</sequence>
<protein>
    <submittedName>
        <fullName evidence="1">Uncharacterized protein</fullName>
    </submittedName>
</protein>
<dbReference type="EMBL" id="CP012333">
    <property type="protein sequence ID" value="AKU95774.1"/>
    <property type="molecule type" value="Genomic_DNA"/>
</dbReference>
<accession>A0A0K1PRN7</accession>
<dbReference type="KEGG" id="llu:AKJ09_02438"/>